<dbReference type="SUPFAM" id="SSF55486">
    <property type="entry name" value="Metalloproteases ('zincins'), catalytic domain"/>
    <property type="match status" value="1"/>
</dbReference>
<keyword evidence="6 20" id="KW-0732">Signal</keyword>
<keyword evidence="5 15" id="KW-0479">Metal-binding</keyword>
<dbReference type="InterPro" id="IPR018486">
    <property type="entry name" value="Hemopexin_CS"/>
</dbReference>
<evidence type="ECO:0000256" key="6">
    <source>
        <dbReference type="ARBA" id="ARBA00022729"/>
    </source>
</evidence>
<dbReference type="InterPro" id="IPR006026">
    <property type="entry name" value="Peptidase_Metallo"/>
</dbReference>
<dbReference type="InterPro" id="IPR018487">
    <property type="entry name" value="Hemopexin-like_repeat"/>
</dbReference>
<feature type="signal peptide" evidence="20">
    <location>
        <begin position="1"/>
        <end position="18"/>
    </location>
</feature>
<name>V4AU04_LOTGI</name>
<evidence type="ECO:0000256" key="13">
    <source>
        <dbReference type="ARBA" id="ARBA00023157"/>
    </source>
</evidence>
<evidence type="ECO:0000256" key="19">
    <source>
        <dbReference type="SAM" id="MobiDB-lite"/>
    </source>
</evidence>
<dbReference type="InterPro" id="IPR033739">
    <property type="entry name" value="M10A_MMP"/>
</dbReference>
<dbReference type="OMA" id="TRRTTLW"/>
<dbReference type="InterPro" id="IPR036365">
    <property type="entry name" value="PGBD-like_sf"/>
</dbReference>
<dbReference type="PRINTS" id="PR00138">
    <property type="entry name" value="MATRIXIN"/>
</dbReference>
<feature type="binding site" evidence="16">
    <location>
        <position position="406"/>
    </location>
    <ligand>
        <name>Ca(2+)</name>
        <dbReference type="ChEBI" id="CHEBI:29108"/>
        <label>5</label>
    </ligand>
</feature>
<keyword evidence="13" id="KW-1015">Disulfide bond</keyword>
<dbReference type="Proteomes" id="UP000030746">
    <property type="component" value="Unassembled WGS sequence"/>
</dbReference>
<dbReference type="GO" id="GO:0031012">
    <property type="term" value="C:extracellular matrix"/>
    <property type="evidence" value="ECO:0007669"/>
    <property type="project" value="InterPro"/>
</dbReference>
<dbReference type="InterPro" id="IPR000585">
    <property type="entry name" value="Hemopexin-like_dom"/>
</dbReference>
<dbReference type="GO" id="GO:0030198">
    <property type="term" value="P:extracellular matrix organization"/>
    <property type="evidence" value="ECO:0007669"/>
    <property type="project" value="TreeGrafter"/>
</dbReference>
<feature type="repeat" description="Hemopexin" evidence="18">
    <location>
        <begin position="355"/>
        <end position="401"/>
    </location>
</feature>
<dbReference type="PANTHER" id="PTHR10201">
    <property type="entry name" value="MATRIX METALLOPROTEINASE"/>
    <property type="match status" value="1"/>
</dbReference>
<feature type="region of interest" description="Disordered" evidence="19">
    <location>
        <begin position="278"/>
        <end position="304"/>
    </location>
</feature>
<feature type="binding site" evidence="16">
    <location>
        <position position="313"/>
    </location>
    <ligand>
        <name>Ca(2+)</name>
        <dbReference type="ChEBI" id="CHEBI:29108"/>
        <label>4</label>
    </ligand>
</feature>
<sequence>MLQPLFILVCVTLVTVNCGIIKHLNPENEENSVQLFDSVDFLTKFGYLAPKVADDEYKQHSEYEIKQSIRDFQKFTGLEQTGYLDAATVTKMKAPRCGFPDIIRNTSEHFDPTSPQAFTTLGTVWKKKVVTWKPASYTRQLSEEEQILAIQKALEYWSEVTPLEFEYTDDTPDIEIKFAHGEHGDGYGNRFDGRGGTLAHAFRPGDYPINGDTHFDEGEQWTLHGKEGSNLVIVAAHEFGHSLGLGHSEQFKALMAPYYRYVDELKLDNDDVRAIQSLYGPRPGTATKPPTLKPSTEPTTPAQTPDYCDMKLDAIDLGPGNYVYGYRNNMVYKMDDNGLISGYPKLTKSVFPEAPSRIRAVVYDPSRRQTYMFKGDKIWRYTVYRLDSGYPKTIDMSKFPEKPHAAIWYNDNYIKNAMFLFGHKYFWEWDPNTQIIKRQMSINRFWLGVPDGLEAAFQHNDGFIYFFKGMKYRKFNPNYRTVVDGYPKTYSPAWFKGLCGNKPH</sequence>
<evidence type="ECO:0000256" key="14">
    <source>
        <dbReference type="PIRSR" id="PIRSR001191-1"/>
    </source>
</evidence>
<feature type="binding site" evidence="16">
    <location>
        <position position="200"/>
    </location>
    <ligand>
        <name>Zn(2+)</name>
        <dbReference type="ChEBI" id="CHEBI:29105"/>
        <label>1</label>
    </ligand>
</feature>
<evidence type="ECO:0000313" key="23">
    <source>
        <dbReference type="Proteomes" id="UP000030746"/>
    </source>
</evidence>
<evidence type="ECO:0000256" key="2">
    <source>
        <dbReference type="ARBA" id="ARBA00010370"/>
    </source>
</evidence>
<evidence type="ECO:0000256" key="16">
    <source>
        <dbReference type="PIRSR" id="PIRSR621190-2"/>
    </source>
</evidence>
<feature type="binding site" evidence="16">
    <location>
        <position position="214"/>
    </location>
    <ligand>
        <name>Zn(2+)</name>
        <dbReference type="ChEBI" id="CHEBI:29105"/>
        <label>1</label>
    </ligand>
</feature>
<dbReference type="InterPro" id="IPR024079">
    <property type="entry name" value="MetalloPept_cat_dom_sf"/>
</dbReference>
<dbReference type="PROSITE" id="PS00546">
    <property type="entry name" value="CYSTEINE_SWITCH"/>
    <property type="match status" value="1"/>
</dbReference>
<keyword evidence="7" id="KW-0677">Repeat</keyword>
<feature type="domain" description="Peptidase metallopeptidase" evidence="21">
    <location>
        <begin position="121"/>
        <end position="281"/>
    </location>
</feature>
<organism evidence="22 23">
    <name type="scientific">Lottia gigantea</name>
    <name type="common">Giant owl limpet</name>
    <dbReference type="NCBI Taxonomy" id="225164"/>
    <lineage>
        <taxon>Eukaryota</taxon>
        <taxon>Metazoa</taxon>
        <taxon>Spiralia</taxon>
        <taxon>Lophotrochozoa</taxon>
        <taxon>Mollusca</taxon>
        <taxon>Gastropoda</taxon>
        <taxon>Patellogastropoda</taxon>
        <taxon>Lottioidea</taxon>
        <taxon>Lottiidae</taxon>
        <taxon>Lottia</taxon>
    </lineage>
</organism>
<dbReference type="AlphaFoldDB" id="V4AU04"/>
<keyword evidence="11" id="KW-0482">Metalloprotease</keyword>
<evidence type="ECO:0000256" key="8">
    <source>
        <dbReference type="ARBA" id="ARBA00022801"/>
    </source>
</evidence>
<dbReference type="InterPro" id="IPR021158">
    <property type="entry name" value="Pept_M10A_Zn_BS"/>
</dbReference>
<dbReference type="InterPro" id="IPR002477">
    <property type="entry name" value="Peptidoglycan-bd-like"/>
</dbReference>
<evidence type="ECO:0000313" key="22">
    <source>
        <dbReference type="EMBL" id="ESO97256.1"/>
    </source>
</evidence>
<dbReference type="InterPro" id="IPR021190">
    <property type="entry name" value="Pept_M10A"/>
</dbReference>
<accession>V4AU04</accession>
<dbReference type="Gene3D" id="2.110.10.10">
    <property type="entry name" value="Hemopexin-like domain"/>
    <property type="match status" value="2"/>
</dbReference>
<keyword evidence="23" id="KW-1185">Reference proteome</keyword>
<feature type="binding site" evidence="15">
    <location>
        <position position="237"/>
    </location>
    <ligand>
        <name>Zn(2+)</name>
        <dbReference type="ChEBI" id="CHEBI:29105"/>
        <label>2</label>
        <note>catalytic</note>
    </ligand>
</feature>
<feature type="binding site" evidence="16">
    <location>
        <position position="219"/>
    </location>
    <ligand>
        <name>Ca(2+)</name>
        <dbReference type="ChEBI" id="CHEBI:29108"/>
        <label>3</label>
    </ligand>
</feature>
<keyword evidence="8" id="KW-0378">Hydrolase</keyword>
<dbReference type="PROSITE" id="PS51642">
    <property type="entry name" value="HEMOPEXIN_2"/>
    <property type="match status" value="3"/>
</dbReference>
<comment type="similarity">
    <text evidence="2">Belongs to the peptidase M10A family.</text>
</comment>
<evidence type="ECO:0000256" key="20">
    <source>
        <dbReference type="SAM" id="SignalP"/>
    </source>
</evidence>
<dbReference type="SMART" id="SM00120">
    <property type="entry name" value="HX"/>
    <property type="match status" value="4"/>
</dbReference>
<evidence type="ECO:0000256" key="10">
    <source>
        <dbReference type="ARBA" id="ARBA00022837"/>
    </source>
</evidence>
<keyword evidence="4" id="KW-0645">Protease</keyword>
<dbReference type="Pfam" id="PF00045">
    <property type="entry name" value="Hemopexin"/>
    <property type="match status" value="2"/>
</dbReference>
<dbReference type="Pfam" id="PF01471">
    <property type="entry name" value="PG_binding_1"/>
    <property type="match status" value="1"/>
</dbReference>
<evidence type="ECO:0000256" key="5">
    <source>
        <dbReference type="ARBA" id="ARBA00022723"/>
    </source>
</evidence>
<dbReference type="OrthoDB" id="406838at2759"/>
<feature type="binding site" description="in inhibited form" evidence="16">
    <location>
        <position position="97"/>
    </location>
    <ligand>
        <name>Zn(2+)</name>
        <dbReference type="ChEBI" id="CHEBI:29105"/>
        <label>2</label>
        <note>catalytic</note>
    </ligand>
</feature>
<dbReference type="GO" id="GO:0004222">
    <property type="term" value="F:metalloendopeptidase activity"/>
    <property type="evidence" value="ECO:0007669"/>
    <property type="project" value="InterPro"/>
</dbReference>
<protein>
    <recommendedName>
        <fullName evidence="21">Peptidase metallopeptidase domain-containing protein</fullName>
    </recommendedName>
</protein>
<dbReference type="Pfam" id="PF00413">
    <property type="entry name" value="Peptidase_M10"/>
    <property type="match status" value="1"/>
</dbReference>
<dbReference type="SMART" id="SM00235">
    <property type="entry name" value="ZnMc"/>
    <property type="match status" value="1"/>
</dbReference>
<evidence type="ECO:0000256" key="4">
    <source>
        <dbReference type="ARBA" id="ARBA00022670"/>
    </source>
</evidence>
<evidence type="ECO:0000256" key="7">
    <source>
        <dbReference type="ARBA" id="ARBA00022737"/>
    </source>
</evidence>
<feature type="binding site" evidence="16">
    <location>
        <position position="212"/>
    </location>
    <ligand>
        <name>Ca(2+)</name>
        <dbReference type="ChEBI" id="CHEBI:29108"/>
        <label>2</label>
    </ligand>
</feature>
<proteinExistence type="inferred from homology"/>
<evidence type="ECO:0000256" key="11">
    <source>
        <dbReference type="ARBA" id="ARBA00023049"/>
    </source>
</evidence>
<feature type="binding site" evidence="16">
    <location>
        <position position="219"/>
    </location>
    <ligand>
        <name>Ca(2+)</name>
        <dbReference type="ChEBI" id="CHEBI:29108"/>
        <label>1</label>
    </ligand>
</feature>
<feature type="repeat" description="Hemopexin" evidence="18">
    <location>
        <begin position="305"/>
        <end position="354"/>
    </location>
</feature>
<dbReference type="HOGENOM" id="CLU_015489_8_3_1"/>
<feature type="binding site" evidence="15">
    <location>
        <position position="241"/>
    </location>
    <ligand>
        <name>Zn(2+)</name>
        <dbReference type="ChEBI" id="CHEBI:29105"/>
        <label>2</label>
        <note>catalytic</note>
    </ligand>
</feature>
<feature type="repeat" description="Hemopexin" evidence="18">
    <location>
        <begin position="450"/>
        <end position="497"/>
    </location>
</feature>
<feature type="binding site" evidence="16">
    <location>
        <position position="183"/>
    </location>
    <ligand>
        <name>Zn(2+)</name>
        <dbReference type="ChEBI" id="CHEBI:29105"/>
        <label>1</label>
    </ligand>
</feature>
<dbReference type="RefSeq" id="XP_009051864.1">
    <property type="nucleotide sequence ID" value="XM_009053616.1"/>
</dbReference>
<feature type="chain" id="PRO_5004718957" description="Peptidase metallopeptidase domain-containing protein" evidence="20">
    <location>
        <begin position="19"/>
        <end position="504"/>
    </location>
</feature>
<evidence type="ECO:0000256" key="18">
    <source>
        <dbReference type="PROSITE-ProRule" id="PRU01011"/>
    </source>
</evidence>
<feature type="compositionally biased region" description="Polar residues" evidence="19">
    <location>
        <begin position="293"/>
        <end position="303"/>
    </location>
</feature>
<dbReference type="PROSITE" id="PS00024">
    <property type="entry name" value="HEMOPEXIN"/>
    <property type="match status" value="1"/>
</dbReference>
<evidence type="ECO:0000256" key="1">
    <source>
        <dbReference type="ARBA" id="ARBA00004613"/>
    </source>
</evidence>
<keyword evidence="12" id="KW-0865">Zymogen</keyword>
<dbReference type="GO" id="GO:0030574">
    <property type="term" value="P:collagen catabolic process"/>
    <property type="evidence" value="ECO:0007669"/>
    <property type="project" value="TreeGrafter"/>
</dbReference>
<keyword evidence="3" id="KW-0964">Secreted</keyword>
<feature type="binding site" evidence="16">
    <location>
        <position position="255"/>
    </location>
    <ligand>
        <name>Zn(2+)</name>
        <dbReference type="ChEBI" id="CHEBI:29105"/>
        <label>2</label>
        <note>catalytic</note>
    </ligand>
</feature>
<evidence type="ECO:0000256" key="9">
    <source>
        <dbReference type="ARBA" id="ARBA00022833"/>
    </source>
</evidence>
<dbReference type="EMBL" id="KB201305">
    <property type="protein sequence ID" value="ESO97256.1"/>
    <property type="molecule type" value="Genomic_DNA"/>
</dbReference>
<comment type="cofactor">
    <cofactor evidence="16">
        <name>Ca(2+)</name>
        <dbReference type="ChEBI" id="CHEBI:29108"/>
    </cofactor>
    <text evidence="16">Can bind about 5 Ca(2+) ions per subunit.</text>
</comment>
<evidence type="ECO:0000259" key="21">
    <source>
        <dbReference type="SMART" id="SM00235"/>
    </source>
</evidence>
<dbReference type="Gene3D" id="3.40.390.10">
    <property type="entry name" value="Collagenase (Catalytic Domain)"/>
    <property type="match status" value="1"/>
</dbReference>
<dbReference type="SUPFAM" id="SSF50923">
    <property type="entry name" value="Hemopexin-like domain"/>
    <property type="match status" value="1"/>
</dbReference>
<dbReference type="CTD" id="20248603"/>
<dbReference type="CDD" id="cd04278">
    <property type="entry name" value="ZnMc_MMP"/>
    <property type="match status" value="1"/>
</dbReference>
<dbReference type="GO" id="GO:0008270">
    <property type="term" value="F:zinc ion binding"/>
    <property type="evidence" value="ECO:0007669"/>
    <property type="project" value="InterPro"/>
</dbReference>
<feature type="binding site" evidence="15">
    <location>
        <position position="247"/>
    </location>
    <ligand>
        <name>Zn(2+)</name>
        <dbReference type="ChEBI" id="CHEBI:29105"/>
        <label>2</label>
        <note>catalytic</note>
    </ligand>
</feature>
<evidence type="ECO:0000256" key="15">
    <source>
        <dbReference type="PIRSR" id="PIRSR001191-2"/>
    </source>
</evidence>
<feature type="binding site" evidence="16">
    <location>
        <position position="193"/>
    </location>
    <ligand>
        <name>Ca(2+)</name>
        <dbReference type="ChEBI" id="CHEBI:29108"/>
        <label>3</label>
    </ligand>
</feature>
<dbReference type="SUPFAM" id="SSF47090">
    <property type="entry name" value="PGBD-like"/>
    <property type="match status" value="1"/>
</dbReference>
<dbReference type="InterPro" id="IPR036375">
    <property type="entry name" value="Hemopexin-like_dom_sf"/>
</dbReference>
<feature type="binding site" evidence="16">
    <location>
        <position position="173"/>
    </location>
    <ligand>
        <name>Ca(2+)</name>
        <dbReference type="ChEBI" id="CHEBI:29108"/>
        <label>2</label>
    </ligand>
</feature>
<evidence type="ECO:0000256" key="3">
    <source>
        <dbReference type="ARBA" id="ARBA00022525"/>
    </source>
</evidence>
<feature type="modified residue" description="Phosphotyrosine; by PKDCC" evidence="17">
    <location>
        <position position="390"/>
    </location>
</feature>
<dbReference type="CDD" id="cd00094">
    <property type="entry name" value="HX"/>
    <property type="match status" value="1"/>
</dbReference>
<feature type="binding site" evidence="16">
    <location>
        <position position="315"/>
    </location>
    <ligand>
        <name>Ca(2+)</name>
        <dbReference type="ChEBI" id="CHEBI:29108"/>
        <label>5</label>
    </ligand>
</feature>
<keyword evidence="9 15" id="KW-0862">Zinc</keyword>
<dbReference type="PIRSF" id="PIRSF001191">
    <property type="entry name" value="Peptidase_M10A_matrix"/>
    <property type="match status" value="1"/>
</dbReference>
<evidence type="ECO:0000256" key="12">
    <source>
        <dbReference type="ARBA" id="ARBA00023145"/>
    </source>
</evidence>
<keyword evidence="10 16" id="KW-0106">Calcium</keyword>
<feature type="binding site" evidence="16">
    <location>
        <position position="185"/>
    </location>
    <ligand>
        <name>Zn(2+)</name>
        <dbReference type="ChEBI" id="CHEBI:29105"/>
        <label>1</label>
    </ligand>
</feature>
<dbReference type="GeneID" id="20248603"/>
<feature type="active site" evidence="14">
    <location>
        <position position="238"/>
    </location>
</feature>
<comment type="subcellular location">
    <subcellularLocation>
        <location evidence="1">Secreted</location>
    </subcellularLocation>
</comment>
<dbReference type="MEROPS" id="M10.009"/>
<dbReference type="PANTHER" id="PTHR10201:SF291">
    <property type="entry name" value="MATRIX METALLOPROTEINASE 1, ISOFORM C-RELATED"/>
    <property type="match status" value="1"/>
</dbReference>
<dbReference type="GO" id="GO:0006508">
    <property type="term" value="P:proteolysis"/>
    <property type="evidence" value="ECO:0007669"/>
    <property type="project" value="UniProtKB-KW"/>
</dbReference>
<comment type="cofactor">
    <cofactor evidence="16">
        <name>Zn(2+)</name>
        <dbReference type="ChEBI" id="CHEBI:29105"/>
    </cofactor>
    <text evidence="16">Binds 2 Zn(2+) ions per subunit.</text>
</comment>
<feature type="binding site" evidence="16">
    <location>
        <position position="192"/>
    </location>
    <ligand>
        <name>Ca(2+)</name>
        <dbReference type="ChEBI" id="CHEBI:29108"/>
        <label>3</label>
    </ligand>
</feature>
<feature type="binding site" evidence="16">
    <location>
        <position position="216"/>
    </location>
    <ligand>
        <name>Ca(2+)</name>
        <dbReference type="ChEBI" id="CHEBI:29108"/>
        <label>3</label>
    </ligand>
</feature>
<gene>
    <name evidence="22" type="ORF">LOTGIDRAFT_231475</name>
</gene>
<dbReference type="GO" id="GO:0005576">
    <property type="term" value="C:extracellular region"/>
    <property type="evidence" value="ECO:0007669"/>
    <property type="project" value="UniProtKB-SubCell"/>
</dbReference>
<evidence type="ECO:0000256" key="17">
    <source>
        <dbReference type="PIRSR" id="PIRSR621190-4"/>
    </source>
</evidence>
<dbReference type="KEGG" id="lgi:LOTGIDRAFT_231475"/>
<dbReference type="FunFam" id="3.40.390.10:FF:000007">
    <property type="entry name" value="Collagenase 3"/>
    <property type="match status" value="1"/>
</dbReference>
<dbReference type="InterPro" id="IPR001818">
    <property type="entry name" value="Pept_M10_metallopeptidase"/>
</dbReference>
<reference evidence="22 23" key="1">
    <citation type="journal article" date="2013" name="Nature">
        <title>Insights into bilaterian evolution from three spiralian genomes.</title>
        <authorList>
            <person name="Simakov O."/>
            <person name="Marletaz F."/>
            <person name="Cho S.J."/>
            <person name="Edsinger-Gonzales E."/>
            <person name="Havlak P."/>
            <person name="Hellsten U."/>
            <person name="Kuo D.H."/>
            <person name="Larsson T."/>
            <person name="Lv J."/>
            <person name="Arendt D."/>
            <person name="Savage R."/>
            <person name="Osoegawa K."/>
            <person name="de Jong P."/>
            <person name="Grimwood J."/>
            <person name="Chapman J.A."/>
            <person name="Shapiro H."/>
            <person name="Aerts A."/>
            <person name="Otillar R.P."/>
            <person name="Terry A.Y."/>
            <person name="Boore J.L."/>
            <person name="Grigoriev I.V."/>
            <person name="Lindberg D.R."/>
            <person name="Seaver E.C."/>
            <person name="Weisblat D.A."/>
            <person name="Putnam N.H."/>
            <person name="Rokhsar D.S."/>
        </authorList>
    </citation>
    <scope>NUCLEOTIDE SEQUENCE [LARGE SCALE GENOMIC DNA]</scope>
</reference>